<dbReference type="EMBL" id="CP120372">
    <property type="protein sequence ID" value="WEX85430.1"/>
    <property type="molecule type" value="Genomic_DNA"/>
</dbReference>
<feature type="compositionally biased region" description="Polar residues" evidence="1">
    <location>
        <begin position="25"/>
        <end position="37"/>
    </location>
</feature>
<evidence type="ECO:0000313" key="2">
    <source>
        <dbReference type="EMBL" id="WEX85430.1"/>
    </source>
</evidence>
<geneLocation type="plasmid" evidence="2 3">
    <name>unnamed</name>
</geneLocation>
<dbReference type="RefSeq" id="WP_280736340.1">
    <property type="nucleotide sequence ID" value="NZ_CP120369.1"/>
</dbReference>
<evidence type="ECO:0000256" key="1">
    <source>
        <dbReference type="SAM" id="MobiDB-lite"/>
    </source>
</evidence>
<proteinExistence type="predicted"/>
<keyword evidence="3" id="KW-1185">Reference proteome</keyword>
<organism evidence="2 3">
    <name type="scientific">Sinorhizobium numidicum</name>
    <dbReference type="NCBI Taxonomy" id="680248"/>
    <lineage>
        <taxon>Bacteria</taxon>
        <taxon>Pseudomonadati</taxon>
        <taxon>Pseudomonadota</taxon>
        <taxon>Alphaproteobacteria</taxon>
        <taxon>Hyphomicrobiales</taxon>
        <taxon>Rhizobiaceae</taxon>
        <taxon>Sinorhizobium/Ensifer group</taxon>
        <taxon>Sinorhizobium</taxon>
    </lineage>
</organism>
<keyword evidence="2" id="KW-0614">Plasmid</keyword>
<evidence type="ECO:0000313" key="3">
    <source>
        <dbReference type="Proteomes" id="UP001235547"/>
    </source>
</evidence>
<sequence length="46" mass="4901">MQMLLTVALPAHLIDQRLMEPFGSSVQSNSGFGNSSIGLAERPVSL</sequence>
<gene>
    <name evidence="2" type="ORF">PYH38_006398</name>
</gene>
<accession>A0ABY8D3H4</accession>
<feature type="region of interest" description="Disordered" evidence="1">
    <location>
        <begin position="25"/>
        <end position="46"/>
    </location>
</feature>
<dbReference type="Proteomes" id="UP001235547">
    <property type="component" value="Plasmid unnamed"/>
</dbReference>
<reference evidence="2 3" key="1">
    <citation type="submission" date="2023-03" db="EMBL/GenBank/DDBJ databases">
        <authorList>
            <person name="Kaur S."/>
            <person name="Espinosa-Saiz D."/>
            <person name="Velazquez E."/>
            <person name="Menendez E."/>
            <person name="diCenzo G.C."/>
        </authorList>
    </citation>
    <scope>NUCLEOTIDE SEQUENCE [LARGE SCALE GENOMIC DNA]</scope>
    <source>
        <strain evidence="2 3">LMG 27395</strain>
        <plasmid evidence="2 3">unnamed</plasmid>
    </source>
</reference>
<name>A0ABY8D3H4_9HYPH</name>
<protein>
    <submittedName>
        <fullName evidence="2">Uncharacterized protein</fullName>
    </submittedName>
</protein>